<accession>A0ABR2RVE4</accession>
<name>A0ABR2RVE4_9ROSI</name>
<feature type="signal peptide" evidence="1">
    <location>
        <begin position="1"/>
        <end position="31"/>
    </location>
</feature>
<protein>
    <recommendedName>
        <fullName evidence="4">Reverse transcriptase zinc-binding domain-containing protein</fullName>
    </recommendedName>
</protein>
<feature type="chain" id="PRO_5047443211" description="Reverse transcriptase zinc-binding domain-containing protein" evidence="1">
    <location>
        <begin position="32"/>
        <end position="109"/>
    </location>
</feature>
<keyword evidence="1" id="KW-0732">Signal</keyword>
<reference evidence="2 3" key="1">
    <citation type="journal article" date="2024" name="G3 (Bethesda)">
        <title>Genome assembly of Hibiscus sabdariffa L. provides insights into metabolisms of medicinal natural products.</title>
        <authorList>
            <person name="Kim T."/>
        </authorList>
    </citation>
    <scope>NUCLEOTIDE SEQUENCE [LARGE SCALE GENOMIC DNA]</scope>
    <source>
        <strain evidence="2">TK-2024</strain>
        <tissue evidence="2">Old leaves</tissue>
    </source>
</reference>
<evidence type="ECO:0000313" key="3">
    <source>
        <dbReference type="Proteomes" id="UP001396334"/>
    </source>
</evidence>
<comment type="caution">
    <text evidence="2">The sequence shown here is derived from an EMBL/GenBank/DDBJ whole genome shotgun (WGS) entry which is preliminary data.</text>
</comment>
<evidence type="ECO:0000256" key="1">
    <source>
        <dbReference type="SAM" id="SignalP"/>
    </source>
</evidence>
<keyword evidence="3" id="KW-1185">Reference proteome</keyword>
<dbReference type="Proteomes" id="UP001396334">
    <property type="component" value="Unassembled WGS sequence"/>
</dbReference>
<organism evidence="2 3">
    <name type="scientific">Hibiscus sabdariffa</name>
    <name type="common">roselle</name>
    <dbReference type="NCBI Taxonomy" id="183260"/>
    <lineage>
        <taxon>Eukaryota</taxon>
        <taxon>Viridiplantae</taxon>
        <taxon>Streptophyta</taxon>
        <taxon>Embryophyta</taxon>
        <taxon>Tracheophyta</taxon>
        <taxon>Spermatophyta</taxon>
        <taxon>Magnoliopsida</taxon>
        <taxon>eudicotyledons</taxon>
        <taxon>Gunneridae</taxon>
        <taxon>Pentapetalae</taxon>
        <taxon>rosids</taxon>
        <taxon>malvids</taxon>
        <taxon>Malvales</taxon>
        <taxon>Malvaceae</taxon>
        <taxon>Malvoideae</taxon>
        <taxon>Hibiscus</taxon>
    </lineage>
</organism>
<sequence>MVDTEGGWAWAKFQEVLLLAIAAVKPPSVIAADDRVLMFDAYLCNPCCGVCGASEENLSHLFRDCVEARMLWARVVKEERLAEFLSLDFQTWLAVNIRNQHQLSINTED</sequence>
<gene>
    <name evidence="2" type="ORF">V6N11_079437</name>
</gene>
<evidence type="ECO:0008006" key="4">
    <source>
        <dbReference type="Google" id="ProtNLM"/>
    </source>
</evidence>
<evidence type="ECO:0000313" key="2">
    <source>
        <dbReference type="EMBL" id="KAK9016945.1"/>
    </source>
</evidence>
<dbReference type="EMBL" id="JBBPBN010000020">
    <property type="protein sequence ID" value="KAK9016945.1"/>
    <property type="molecule type" value="Genomic_DNA"/>
</dbReference>
<proteinExistence type="predicted"/>